<keyword evidence="5" id="KW-0964">Secreted</keyword>
<dbReference type="SUPFAM" id="SSF51011">
    <property type="entry name" value="Glycosyl hydrolase domain"/>
    <property type="match status" value="1"/>
</dbReference>
<evidence type="ECO:0000256" key="1">
    <source>
        <dbReference type="ARBA" id="ARBA00000448"/>
    </source>
</evidence>
<evidence type="ECO:0000256" key="7">
    <source>
        <dbReference type="ARBA" id="ARBA00022801"/>
    </source>
</evidence>
<evidence type="ECO:0000256" key="11">
    <source>
        <dbReference type="ARBA" id="ARBA00023316"/>
    </source>
</evidence>
<dbReference type="PANTHER" id="PTHR22762:SF67">
    <property type="entry name" value="ALPHA_BETA-GLUCOSIDASE AGDC-RELATED"/>
    <property type="match status" value="1"/>
</dbReference>
<keyword evidence="6 15" id="KW-0732">Signal</keyword>
<dbReference type="GO" id="GO:0004558">
    <property type="term" value="F:alpha-1,4-glucosidase activity"/>
    <property type="evidence" value="ECO:0007669"/>
    <property type="project" value="UniProtKB-EC"/>
</dbReference>
<comment type="catalytic activity">
    <reaction evidence="2">
        <text>Hydrolysis of terminal, non-reducing (1-&gt;4)-linked alpha-D-glucose residues with release of alpha-D-glucose.</text>
        <dbReference type="EC" id="3.2.1.20"/>
    </reaction>
</comment>
<dbReference type="InterPro" id="IPR011013">
    <property type="entry name" value="Gal_mutarotase_sf_dom"/>
</dbReference>
<feature type="domain" description="Glycoside hydrolase family 31 TIM barrel" evidence="16">
    <location>
        <begin position="280"/>
        <end position="731"/>
    </location>
</feature>
<evidence type="ECO:0000256" key="2">
    <source>
        <dbReference type="ARBA" id="ARBA00001657"/>
    </source>
</evidence>
<keyword evidence="12" id="KW-0624">Polysaccharide degradation</keyword>
<dbReference type="Pfam" id="PF01055">
    <property type="entry name" value="Glyco_hydro_31_2nd"/>
    <property type="match status" value="1"/>
</dbReference>
<evidence type="ECO:0000313" key="19">
    <source>
        <dbReference type="EMBL" id="KAK2615668.1"/>
    </source>
</evidence>
<feature type="signal peptide" evidence="15">
    <location>
        <begin position="1"/>
        <end position="22"/>
    </location>
</feature>
<dbReference type="PANTHER" id="PTHR22762">
    <property type="entry name" value="ALPHA-GLUCOSIDASE"/>
    <property type="match status" value="1"/>
</dbReference>
<evidence type="ECO:0000256" key="6">
    <source>
        <dbReference type="ARBA" id="ARBA00022729"/>
    </source>
</evidence>
<reference evidence="19" key="1">
    <citation type="submission" date="2023-06" db="EMBL/GenBank/DDBJ databases">
        <authorList>
            <person name="Noh H."/>
        </authorList>
    </citation>
    <scope>NUCLEOTIDE SEQUENCE</scope>
    <source>
        <strain evidence="19">DUCC20226</strain>
    </source>
</reference>
<dbReference type="CDD" id="cd06602">
    <property type="entry name" value="GH31_MGAM_SI_GAA"/>
    <property type="match status" value="1"/>
</dbReference>
<dbReference type="EMBL" id="JAUJFL010000001">
    <property type="protein sequence ID" value="KAK2615668.1"/>
    <property type="molecule type" value="Genomic_DNA"/>
</dbReference>
<keyword evidence="9" id="KW-0119">Carbohydrate metabolism</keyword>
<keyword evidence="8" id="KW-0325">Glycoprotein</keyword>
<dbReference type="Pfam" id="PF13802">
    <property type="entry name" value="Gal_mutarotas_2"/>
    <property type="match status" value="1"/>
</dbReference>
<dbReference type="GO" id="GO:0071555">
    <property type="term" value="P:cell wall organization"/>
    <property type="evidence" value="ECO:0007669"/>
    <property type="project" value="UniProtKB-KW"/>
</dbReference>
<feature type="domain" description="Glycoside hydrolase family 31 N-terminal" evidence="17">
    <location>
        <begin position="125"/>
        <end position="232"/>
    </location>
</feature>
<keyword evidence="7 14" id="KW-0378">Hydrolase</keyword>
<comment type="catalytic activity">
    <reaction evidence="1">
        <text>Hydrolysis of terminal, non-reducing beta-D-glucosyl residues with release of beta-D-glucose.</text>
        <dbReference type="EC" id="3.2.1.21"/>
    </reaction>
</comment>
<evidence type="ECO:0000313" key="20">
    <source>
        <dbReference type="Proteomes" id="UP001265746"/>
    </source>
</evidence>
<keyword evidence="20" id="KW-1185">Reference proteome</keyword>
<protein>
    <recommendedName>
        <fullName evidence="21">Alpha-glucosidase</fullName>
    </recommendedName>
</protein>
<dbReference type="Gene3D" id="2.60.40.1180">
    <property type="entry name" value="Golgi alpha-mannosidase II"/>
    <property type="match status" value="2"/>
</dbReference>
<gene>
    <name evidence="19" type="ORF">N8I77_002406</name>
</gene>
<keyword evidence="11" id="KW-0961">Cell wall biogenesis/degradation</keyword>
<dbReference type="InterPro" id="IPR017853">
    <property type="entry name" value="GH"/>
</dbReference>
<feature type="chain" id="PRO_5042045091" description="Alpha-glucosidase" evidence="15">
    <location>
        <begin position="23"/>
        <end position="959"/>
    </location>
</feature>
<comment type="similarity">
    <text evidence="4 14">Belongs to the glycosyl hydrolase 31 family.</text>
</comment>
<comment type="caution">
    <text evidence="19">The sequence shown here is derived from an EMBL/GenBank/DDBJ whole genome shotgun (WGS) entry which is preliminary data.</text>
</comment>
<dbReference type="Pfam" id="PF21365">
    <property type="entry name" value="Glyco_hydro_31_3rd"/>
    <property type="match status" value="1"/>
</dbReference>
<evidence type="ECO:0000256" key="9">
    <source>
        <dbReference type="ARBA" id="ARBA00023277"/>
    </source>
</evidence>
<sequence length="959" mass="106185">MAKPATLCWLFATLVSATTSLASSSLRPRDAPSDDLLAACPGYQASNVKTTATGLTADLSLAGTACNVYGDDLQNLTLEVTYETATRVHVKIQDAANSVYQVPESVFPRPASNSSGNATSALKFSYVESPFSFNISRSDTGEVLFDTSAASLVFESQYLRLRTSLPENPNLYGLGEHSDPFRLNTTDYIRTLWSQDAYGTPNGANLYGNHPVYFEHRGAAGTHGVFLLNSNGMDVFINRTDDSGQYLEYNTLGGVLDFYFMAGPGPLDVSRQYAEVAGLPAMMPYWGLGFHQCRYGYQDVYDVAEVVYNYSQAAIPLETMWTDIDYMELRRVFSLDPERFPLDLMRELVDHLHNADQHYIVMVDPATAYYDYPPFNRGVEDNIFLLRENGSVWQGVVWPGVTAFPDWFSQNISAYWDNEFALFFSPETGVDIDALWIDMNEPSNFACNFPCDDAPEQAAAIGYPPQPPAVRTWPRPLPGWPCDFQPPGSDCNATAQLGVRAVHKSGLELRGSISGQPRGPSPEQLDLRVRQEPGEQMGLPGRDLLFPKYAIHNKAAFLPEWNAAEGGISNHTVNTDLIHQNGLAMYDTHNLYGSMMSVASRESMLARRPDLRPLIITRSTFAGAGAKVGHWLGDNLSTWNHYRWSIRMMLAFSSIYQVPMVGSDVCGFGDDTTESLCARWALLGAFQPFFRNHNAYIPTISQEFYRWESVAEAARKVIDIRYRLLDYIYTALYQQTVDGTPLLNPVFYLYPEDEETFGLELEYFYGDALLVAPVTEENSTSVDVYLPDDVFYDWYTGVQVNTTGGYTTLTDQNLTDIPLFLRGGVIVPLRAESAMTTTELRQKDFELLIPLGQDGTARGQLYLDDGVSLDQGGATTFVQFVYADGKLAATGTFGYGTEVNVSKVTILGSGSGQAKRDGSKVVRAREAAEPVERDAVSGALSFSLNKPLTEGFEIELSTS</sequence>
<evidence type="ECO:0000259" key="18">
    <source>
        <dbReference type="Pfam" id="PF21365"/>
    </source>
</evidence>
<name>A0AAD9SQV7_PHOAM</name>
<evidence type="ECO:0000256" key="10">
    <source>
        <dbReference type="ARBA" id="ARBA00023295"/>
    </source>
</evidence>
<evidence type="ECO:0000256" key="15">
    <source>
        <dbReference type="SAM" id="SignalP"/>
    </source>
</evidence>
<dbReference type="SUPFAM" id="SSF51445">
    <property type="entry name" value="(Trans)glycosidases"/>
    <property type="match status" value="1"/>
</dbReference>
<dbReference type="InterPro" id="IPR025887">
    <property type="entry name" value="Glyco_hydro_31_N_dom"/>
</dbReference>
<dbReference type="InterPro" id="IPR013780">
    <property type="entry name" value="Glyco_hydro_b"/>
</dbReference>
<keyword evidence="10 14" id="KW-0326">Glycosidase</keyword>
<dbReference type="GO" id="GO:0030246">
    <property type="term" value="F:carbohydrate binding"/>
    <property type="evidence" value="ECO:0007669"/>
    <property type="project" value="InterPro"/>
</dbReference>
<comment type="function">
    <text evidence="13">Glucosidase involved in the degradation of cellulosic biomass. Has both alpha- and beta-glucosidase activity.</text>
</comment>
<comment type="subcellular location">
    <subcellularLocation>
        <location evidence="3">Secreted</location>
    </subcellularLocation>
</comment>
<evidence type="ECO:0008006" key="21">
    <source>
        <dbReference type="Google" id="ProtNLM"/>
    </source>
</evidence>
<evidence type="ECO:0000256" key="12">
    <source>
        <dbReference type="ARBA" id="ARBA00023326"/>
    </source>
</evidence>
<evidence type="ECO:0000256" key="4">
    <source>
        <dbReference type="ARBA" id="ARBA00007806"/>
    </source>
</evidence>
<evidence type="ECO:0000256" key="8">
    <source>
        <dbReference type="ARBA" id="ARBA00023180"/>
    </source>
</evidence>
<evidence type="ECO:0000259" key="16">
    <source>
        <dbReference type="Pfam" id="PF01055"/>
    </source>
</evidence>
<evidence type="ECO:0000256" key="5">
    <source>
        <dbReference type="ARBA" id="ARBA00022525"/>
    </source>
</evidence>
<evidence type="ECO:0000259" key="17">
    <source>
        <dbReference type="Pfam" id="PF13802"/>
    </source>
</evidence>
<organism evidence="19 20">
    <name type="scientific">Phomopsis amygdali</name>
    <name type="common">Fusicoccum amygdali</name>
    <dbReference type="NCBI Taxonomy" id="1214568"/>
    <lineage>
        <taxon>Eukaryota</taxon>
        <taxon>Fungi</taxon>
        <taxon>Dikarya</taxon>
        <taxon>Ascomycota</taxon>
        <taxon>Pezizomycotina</taxon>
        <taxon>Sordariomycetes</taxon>
        <taxon>Sordariomycetidae</taxon>
        <taxon>Diaporthales</taxon>
        <taxon>Diaporthaceae</taxon>
        <taxon>Diaporthe</taxon>
    </lineage>
</organism>
<dbReference type="Gene3D" id="2.60.40.1760">
    <property type="entry name" value="glycosyl hydrolase (family 31)"/>
    <property type="match status" value="1"/>
</dbReference>
<dbReference type="GO" id="GO:0005576">
    <property type="term" value="C:extracellular region"/>
    <property type="evidence" value="ECO:0007669"/>
    <property type="project" value="UniProtKB-SubCell"/>
</dbReference>
<dbReference type="GO" id="GO:0008422">
    <property type="term" value="F:beta-glucosidase activity"/>
    <property type="evidence" value="ECO:0007669"/>
    <property type="project" value="UniProtKB-EC"/>
</dbReference>
<dbReference type="SUPFAM" id="SSF74650">
    <property type="entry name" value="Galactose mutarotase-like"/>
    <property type="match status" value="1"/>
</dbReference>
<evidence type="ECO:0000256" key="3">
    <source>
        <dbReference type="ARBA" id="ARBA00004613"/>
    </source>
</evidence>
<evidence type="ECO:0000256" key="13">
    <source>
        <dbReference type="ARBA" id="ARBA00025512"/>
    </source>
</evidence>
<dbReference type="CDD" id="cd14752">
    <property type="entry name" value="GH31_N"/>
    <property type="match status" value="1"/>
</dbReference>
<dbReference type="InterPro" id="IPR000322">
    <property type="entry name" value="Glyco_hydro_31_TIM"/>
</dbReference>
<dbReference type="Gene3D" id="3.20.20.80">
    <property type="entry name" value="Glycosidases"/>
    <property type="match status" value="2"/>
</dbReference>
<accession>A0AAD9SQV7</accession>
<proteinExistence type="inferred from homology"/>
<dbReference type="InterPro" id="IPR048395">
    <property type="entry name" value="Glyco_hydro_31_C"/>
</dbReference>
<evidence type="ECO:0000256" key="14">
    <source>
        <dbReference type="RuleBase" id="RU361185"/>
    </source>
</evidence>
<feature type="domain" description="Glycosyl hydrolase family 31 C-terminal" evidence="18">
    <location>
        <begin position="739"/>
        <end position="827"/>
    </location>
</feature>
<dbReference type="GO" id="GO:0000272">
    <property type="term" value="P:polysaccharide catabolic process"/>
    <property type="evidence" value="ECO:0007669"/>
    <property type="project" value="UniProtKB-KW"/>
</dbReference>
<dbReference type="AlphaFoldDB" id="A0AAD9SQV7"/>
<dbReference type="Proteomes" id="UP001265746">
    <property type="component" value="Unassembled WGS sequence"/>
</dbReference>